<accession>A0AAN9K3C4</accession>
<dbReference type="AlphaFoldDB" id="A0AAN9K3C4"/>
<keyword evidence="3" id="KW-1185">Reference proteome</keyword>
<reference evidence="2 3" key="1">
    <citation type="submission" date="2024-01" db="EMBL/GenBank/DDBJ databases">
        <title>The genomes of 5 underutilized Papilionoideae crops provide insights into root nodulation and disease resistanc.</title>
        <authorList>
            <person name="Jiang F."/>
        </authorList>
    </citation>
    <scope>NUCLEOTIDE SEQUENCE [LARGE SCALE GENOMIC DNA]</scope>
    <source>
        <strain evidence="2">LVBAO_FW01</strain>
        <tissue evidence="2">Leaves</tissue>
    </source>
</reference>
<feature type="transmembrane region" description="Helical" evidence="1">
    <location>
        <begin position="57"/>
        <end position="78"/>
    </location>
</feature>
<name>A0AAN9K3C4_CANGL</name>
<dbReference type="EMBL" id="JAYMYQ010000010">
    <property type="protein sequence ID" value="KAK7308409.1"/>
    <property type="molecule type" value="Genomic_DNA"/>
</dbReference>
<proteinExistence type="predicted"/>
<evidence type="ECO:0000256" key="1">
    <source>
        <dbReference type="SAM" id="Phobius"/>
    </source>
</evidence>
<gene>
    <name evidence="2" type="ORF">VNO77_42014</name>
</gene>
<organism evidence="2 3">
    <name type="scientific">Canavalia gladiata</name>
    <name type="common">Sword bean</name>
    <name type="synonym">Dolichos gladiatus</name>
    <dbReference type="NCBI Taxonomy" id="3824"/>
    <lineage>
        <taxon>Eukaryota</taxon>
        <taxon>Viridiplantae</taxon>
        <taxon>Streptophyta</taxon>
        <taxon>Embryophyta</taxon>
        <taxon>Tracheophyta</taxon>
        <taxon>Spermatophyta</taxon>
        <taxon>Magnoliopsida</taxon>
        <taxon>eudicotyledons</taxon>
        <taxon>Gunneridae</taxon>
        <taxon>Pentapetalae</taxon>
        <taxon>rosids</taxon>
        <taxon>fabids</taxon>
        <taxon>Fabales</taxon>
        <taxon>Fabaceae</taxon>
        <taxon>Papilionoideae</taxon>
        <taxon>50 kb inversion clade</taxon>
        <taxon>NPAAA clade</taxon>
        <taxon>indigoferoid/millettioid clade</taxon>
        <taxon>Phaseoleae</taxon>
        <taxon>Canavalia</taxon>
    </lineage>
</organism>
<evidence type="ECO:0000313" key="2">
    <source>
        <dbReference type="EMBL" id="KAK7308409.1"/>
    </source>
</evidence>
<keyword evidence="1" id="KW-0472">Membrane</keyword>
<protein>
    <submittedName>
        <fullName evidence="2">Uncharacterized protein</fullName>
    </submittedName>
</protein>
<feature type="transmembrane region" description="Helical" evidence="1">
    <location>
        <begin position="27"/>
        <end position="45"/>
    </location>
</feature>
<dbReference type="Proteomes" id="UP001367508">
    <property type="component" value="Unassembled WGS sequence"/>
</dbReference>
<comment type="caution">
    <text evidence="2">The sequence shown here is derived from an EMBL/GenBank/DDBJ whole genome shotgun (WGS) entry which is preliminary data.</text>
</comment>
<sequence length="102" mass="11872">MLRNSLQVLLTSNPNTDKVNFLFDLHFHYSILFSILISISYLFYFHPYFANSIHFNVMLPWTLMLVPSVTLLASKPYLFPGEIGVRAMNEEDEVGKIEEENK</sequence>
<evidence type="ECO:0000313" key="3">
    <source>
        <dbReference type="Proteomes" id="UP001367508"/>
    </source>
</evidence>
<keyword evidence="1" id="KW-1133">Transmembrane helix</keyword>
<keyword evidence="1" id="KW-0812">Transmembrane</keyword>